<name>A0AAN0JT44_AMPQE</name>
<protein>
    <submittedName>
        <fullName evidence="3">Uncharacterized protein</fullName>
    </submittedName>
</protein>
<dbReference type="RefSeq" id="XP_019860216.1">
    <property type="nucleotide sequence ID" value="XM_020004657.1"/>
</dbReference>
<sequence>MTQKAAYYHFVLHPAFQTDVFTHTKYYYTSSSVQVESSISHYKLNNNYRPHCNITKNSTSICRSSITDNICVVARANMLEKPVLLVAKTTNVFSSVFVTFVPGLALVIISVVIVLAFIVWRNHLCSKLLMKFLHYEPLINTKDNESEIEGQFTRQDESEEQPGSALAQEGQLARDSQQSDELATEDESTKQDDQ</sequence>
<proteinExistence type="predicted"/>
<evidence type="ECO:0000256" key="1">
    <source>
        <dbReference type="SAM" id="MobiDB-lite"/>
    </source>
</evidence>
<reference evidence="3" key="2">
    <citation type="submission" date="2024-06" db="UniProtKB">
        <authorList>
            <consortium name="EnsemblMetazoa"/>
        </authorList>
    </citation>
    <scope>IDENTIFICATION</scope>
</reference>
<evidence type="ECO:0000313" key="3">
    <source>
        <dbReference type="EnsemblMetazoa" id="XP_019860216.1"/>
    </source>
</evidence>
<feature type="region of interest" description="Disordered" evidence="1">
    <location>
        <begin position="147"/>
        <end position="194"/>
    </location>
</feature>
<accession>A0AAN0JT44</accession>
<dbReference type="Proteomes" id="UP000007879">
    <property type="component" value="Unassembled WGS sequence"/>
</dbReference>
<dbReference type="KEGG" id="aqu:109588498"/>
<evidence type="ECO:0000313" key="4">
    <source>
        <dbReference type="Proteomes" id="UP000007879"/>
    </source>
</evidence>
<keyword evidence="2" id="KW-0472">Membrane</keyword>
<dbReference type="EnsemblMetazoa" id="XM_020004657.1">
    <property type="protein sequence ID" value="XP_019860216.1"/>
    <property type="gene ID" value="LOC109588498"/>
</dbReference>
<keyword evidence="2" id="KW-0812">Transmembrane</keyword>
<dbReference type="GeneID" id="109588498"/>
<dbReference type="AlphaFoldDB" id="A0AAN0JT44"/>
<evidence type="ECO:0000256" key="2">
    <source>
        <dbReference type="SAM" id="Phobius"/>
    </source>
</evidence>
<feature type="transmembrane region" description="Helical" evidence="2">
    <location>
        <begin position="92"/>
        <end position="120"/>
    </location>
</feature>
<reference evidence="4" key="1">
    <citation type="journal article" date="2010" name="Nature">
        <title>The Amphimedon queenslandica genome and the evolution of animal complexity.</title>
        <authorList>
            <person name="Srivastava M."/>
            <person name="Simakov O."/>
            <person name="Chapman J."/>
            <person name="Fahey B."/>
            <person name="Gauthier M.E."/>
            <person name="Mitros T."/>
            <person name="Richards G.S."/>
            <person name="Conaco C."/>
            <person name="Dacre M."/>
            <person name="Hellsten U."/>
            <person name="Larroux C."/>
            <person name="Putnam N.H."/>
            <person name="Stanke M."/>
            <person name="Adamska M."/>
            <person name="Darling A."/>
            <person name="Degnan S.M."/>
            <person name="Oakley T.H."/>
            <person name="Plachetzki D.C."/>
            <person name="Zhai Y."/>
            <person name="Adamski M."/>
            <person name="Calcino A."/>
            <person name="Cummins S.F."/>
            <person name="Goodstein D.M."/>
            <person name="Harris C."/>
            <person name="Jackson D.J."/>
            <person name="Leys S.P."/>
            <person name="Shu S."/>
            <person name="Woodcroft B.J."/>
            <person name="Vervoort M."/>
            <person name="Kosik K.S."/>
            <person name="Manning G."/>
            <person name="Degnan B.M."/>
            <person name="Rokhsar D.S."/>
        </authorList>
    </citation>
    <scope>NUCLEOTIDE SEQUENCE [LARGE SCALE GENOMIC DNA]</scope>
</reference>
<keyword evidence="4" id="KW-1185">Reference proteome</keyword>
<organism evidence="3 4">
    <name type="scientific">Amphimedon queenslandica</name>
    <name type="common">Sponge</name>
    <dbReference type="NCBI Taxonomy" id="400682"/>
    <lineage>
        <taxon>Eukaryota</taxon>
        <taxon>Metazoa</taxon>
        <taxon>Porifera</taxon>
        <taxon>Demospongiae</taxon>
        <taxon>Heteroscleromorpha</taxon>
        <taxon>Haplosclerida</taxon>
        <taxon>Niphatidae</taxon>
        <taxon>Amphimedon</taxon>
    </lineage>
</organism>
<keyword evidence="2" id="KW-1133">Transmembrane helix</keyword>